<evidence type="ECO:0000313" key="3">
    <source>
        <dbReference type="Proteomes" id="UP000444174"/>
    </source>
</evidence>
<name>A0A843YJ47_9RHOB</name>
<dbReference type="EMBL" id="WIBF01000009">
    <property type="protein sequence ID" value="MQQ09685.1"/>
    <property type="molecule type" value="Genomic_DNA"/>
</dbReference>
<evidence type="ECO:0000313" key="2">
    <source>
        <dbReference type="EMBL" id="MQQ09685.1"/>
    </source>
</evidence>
<dbReference type="InterPro" id="IPR041916">
    <property type="entry name" value="Anti_sigma_zinc_sf"/>
</dbReference>
<sequence length="212" mass="22475">MSVTHHHIPDSMLAAYAAGNLPHAFSVVVATHVSMCAISRAALGAHQAVGGAVLETQDAVPVSEGLKCDLLARLDDPIDLPAAPAPRDGIYPGPVVEALKGRAPKWKRLGMGVCQDILFADKEGSLRLLYIPPEQAVPDHGHNGLEMTLVLQGSFSDETGQFGVGDVEIADESLEHTPIADPGEPCICLAATDAPLRFRALTPRLLQPLFRI</sequence>
<dbReference type="Pfam" id="PF12973">
    <property type="entry name" value="Cupin_7"/>
    <property type="match status" value="1"/>
</dbReference>
<dbReference type="CDD" id="cd20301">
    <property type="entry name" value="cupin_ChrR"/>
    <property type="match status" value="1"/>
</dbReference>
<dbReference type="Gene3D" id="1.10.10.1320">
    <property type="entry name" value="Anti-sigma factor, zinc-finger domain"/>
    <property type="match status" value="1"/>
</dbReference>
<accession>A0A843YJ47</accession>
<keyword evidence="3" id="KW-1185">Reference proteome</keyword>
<dbReference type="Gene3D" id="2.60.120.10">
    <property type="entry name" value="Jelly Rolls"/>
    <property type="match status" value="1"/>
</dbReference>
<proteinExistence type="predicted"/>
<comment type="caution">
    <text evidence="2">The sequence shown here is derived from an EMBL/GenBank/DDBJ whole genome shotgun (WGS) entry which is preliminary data.</text>
</comment>
<dbReference type="Proteomes" id="UP000444174">
    <property type="component" value="Unassembled WGS sequence"/>
</dbReference>
<dbReference type="InterPro" id="IPR025979">
    <property type="entry name" value="ChrR-like_cupin_dom"/>
</dbReference>
<dbReference type="InterPro" id="IPR014710">
    <property type="entry name" value="RmlC-like_jellyroll"/>
</dbReference>
<evidence type="ECO:0000259" key="1">
    <source>
        <dbReference type="Pfam" id="PF12973"/>
    </source>
</evidence>
<organism evidence="2 3">
    <name type="scientific">Tritonibacter litoralis</name>
    <dbReference type="NCBI Taxonomy" id="2662264"/>
    <lineage>
        <taxon>Bacteria</taxon>
        <taxon>Pseudomonadati</taxon>
        <taxon>Pseudomonadota</taxon>
        <taxon>Alphaproteobacteria</taxon>
        <taxon>Rhodobacterales</taxon>
        <taxon>Paracoccaceae</taxon>
        <taxon>Tritonibacter</taxon>
    </lineage>
</organism>
<dbReference type="RefSeq" id="WP_343032588.1">
    <property type="nucleotide sequence ID" value="NZ_WIBF01000009.1"/>
</dbReference>
<protein>
    <submittedName>
        <fullName evidence="2">Transcriptional regulator</fullName>
    </submittedName>
</protein>
<dbReference type="SUPFAM" id="SSF51182">
    <property type="entry name" value="RmlC-like cupins"/>
    <property type="match status" value="1"/>
</dbReference>
<dbReference type="InterPro" id="IPR011051">
    <property type="entry name" value="RmlC_Cupin_sf"/>
</dbReference>
<dbReference type="NCBIfam" id="TIGR02451">
    <property type="entry name" value="anti_sig_ChrR"/>
    <property type="match status" value="1"/>
</dbReference>
<dbReference type="AlphaFoldDB" id="A0A843YJ47"/>
<gene>
    <name evidence="2" type="ORF">GFB49_14555</name>
</gene>
<reference evidence="2 3" key="1">
    <citation type="submission" date="2019-10" db="EMBL/GenBank/DDBJ databases">
        <title>Epibacterium sp. nov., isolated from seawater.</title>
        <authorList>
            <person name="Zhang X."/>
            <person name="Li N."/>
        </authorList>
    </citation>
    <scope>NUCLEOTIDE SEQUENCE [LARGE SCALE GENOMIC DNA]</scope>
    <source>
        <strain evidence="2 3">SM1979</strain>
    </source>
</reference>
<feature type="domain" description="ChrR-like cupin" evidence="1">
    <location>
        <begin position="104"/>
        <end position="192"/>
    </location>
</feature>
<dbReference type="InterPro" id="IPR012807">
    <property type="entry name" value="Anti-sigma_ChrR"/>
</dbReference>